<feature type="compositionally biased region" description="Low complexity" evidence="10">
    <location>
        <begin position="729"/>
        <end position="750"/>
    </location>
</feature>
<dbReference type="SUPFAM" id="SSF81296">
    <property type="entry name" value="E set domains"/>
    <property type="match status" value="1"/>
</dbReference>
<dbReference type="CDD" id="cd01178">
    <property type="entry name" value="IPT_NFAT"/>
    <property type="match status" value="1"/>
</dbReference>
<dbReference type="SMART" id="SM00429">
    <property type="entry name" value="IPT"/>
    <property type="match status" value="1"/>
</dbReference>
<dbReference type="AlphaFoldDB" id="A0A9D3Q5N7"/>
<feature type="compositionally biased region" description="Low complexity" evidence="10">
    <location>
        <begin position="793"/>
        <end position="809"/>
    </location>
</feature>
<sequence>MTSICEDKDPNSLGITGDLSQVNQDELDFSELFVYPGCNDFPGEDQDEPSLPSQKVLNPTTGMAYPHEDMSAYTQSCSPSLYREPLPDDLTGYEQLENKNYLDHSRPGGPAMSPRIEITPTCEHYQHVRDCMQAQPVNIIPRPSLTVPGHEGPSYRELPCLSPASSNSSTSCHSEGLSPWASPCVSPSSVHTPADLCPRLQNIHTSSPRTSPGTSPRTSVTEDSYLGARPSPHGGYEDHHHHHAGQYGLSSGLAEAMNGLNTGLPGSIPTKIIKPNLDYWPSPETQADSCLFSCEQDVKSKPGAEPYFVIPPIWPNQLISGHCSIPAASLPSLEWPVPSRNDQYELRIEMQPKPHHRAHYETEGSRGAVKAPNGGHPVVQLLGYRGKDPLGLQIFIGTADERILKPHAFYQVHRITGKTVTTTSYEKMIHNTKVLEIPLEPKNNMRAVIDCAGILKLKNADIELRKGETDIGRKNTRVRLVFRIHIPQAGGQPVSLQVASHPIECSQRSAHELPMVEKQDMDSCSVLGGQQMILTGQNFTSDSKVVFTEKTHDGQHIWDVEATVDKDKSQANMLFVEVPPYRDPSVCHSVKVNFYVINGKRKRSQPQHFTYTPLAVPSIKTEPLDDYQSGQMGYAVSQILGISPQSYYHGPRGLVNPDSCLATGMASCQQVHSGLPPDPLYQQQNPTIVYPRGGKSLGGSPLLYQQHGGMVVHGTSPSEPPHMGGHQLSTSPGQHSSSSPSSSIIHFSPTNHLLRAGAPPPPSTSASCTVTPPPSPTTLSSSSSPTRPRCLEAGLRPGAGPRPGRATAPGSPPQVTRDPPHLVELPLSRRTLTRPTWMMLMKS</sequence>
<protein>
    <recommendedName>
        <fullName evidence="11">RHD domain-containing protein</fullName>
    </recommendedName>
</protein>
<comment type="subcellular location">
    <subcellularLocation>
        <location evidence="2">Cytoplasm</location>
    </subcellularLocation>
    <subcellularLocation>
        <location evidence="1">Nucleus</location>
    </subcellularLocation>
</comment>
<dbReference type="InterPro" id="IPR013783">
    <property type="entry name" value="Ig-like_fold"/>
</dbReference>
<keyword evidence="4" id="KW-0597">Phosphoprotein</keyword>
<dbReference type="GO" id="GO:0000978">
    <property type="term" value="F:RNA polymerase II cis-regulatory region sequence-specific DNA binding"/>
    <property type="evidence" value="ECO:0007669"/>
    <property type="project" value="TreeGrafter"/>
</dbReference>
<feature type="region of interest" description="Disordered" evidence="10">
    <location>
        <begin position="200"/>
        <end position="246"/>
    </location>
</feature>
<dbReference type="PRINTS" id="PR01789">
    <property type="entry name" value="NUCFACTORATC"/>
</dbReference>
<keyword evidence="9" id="KW-0539">Nucleus</keyword>
<name>A0A9D3Q5N7_MEGAT</name>
<dbReference type="GO" id="GO:0005634">
    <property type="term" value="C:nucleus"/>
    <property type="evidence" value="ECO:0007669"/>
    <property type="project" value="UniProtKB-SubCell"/>
</dbReference>
<dbReference type="InterPro" id="IPR011539">
    <property type="entry name" value="RHD_DNA_bind_dom"/>
</dbReference>
<dbReference type="InterPro" id="IPR014756">
    <property type="entry name" value="Ig_E-set"/>
</dbReference>
<reference evidence="12" key="1">
    <citation type="submission" date="2021-01" db="EMBL/GenBank/DDBJ databases">
        <authorList>
            <person name="Zahm M."/>
            <person name="Roques C."/>
            <person name="Cabau C."/>
            <person name="Klopp C."/>
            <person name="Donnadieu C."/>
            <person name="Jouanno E."/>
            <person name="Lampietro C."/>
            <person name="Louis A."/>
            <person name="Herpin A."/>
            <person name="Echchiki A."/>
            <person name="Berthelot C."/>
            <person name="Parey E."/>
            <person name="Roest-Crollius H."/>
            <person name="Braasch I."/>
            <person name="Postlethwait J."/>
            <person name="Bobe J."/>
            <person name="Montfort J."/>
            <person name="Bouchez O."/>
            <person name="Begum T."/>
            <person name="Mejri S."/>
            <person name="Adams A."/>
            <person name="Chen W.-J."/>
            <person name="Guiguen Y."/>
        </authorList>
    </citation>
    <scope>NUCLEOTIDE SEQUENCE</scope>
    <source>
        <strain evidence="12">YG-15Mar2019-1</strain>
        <tissue evidence="12">Brain</tissue>
    </source>
</reference>
<evidence type="ECO:0000256" key="1">
    <source>
        <dbReference type="ARBA" id="ARBA00004123"/>
    </source>
</evidence>
<proteinExistence type="predicted"/>
<evidence type="ECO:0000313" key="12">
    <source>
        <dbReference type="EMBL" id="KAG7478330.1"/>
    </source>
</evidence>
<dbReference type="PANTHER" id="PTHR12533">
    <property type="entry name" value="NFAT"/>
    <property type="match status" value="1"/>
</dbReference>
<keyword evidence="7" id="KW-0238">DNA-binding</keyword>
<dbReference type="InterPro" id="IPR008967">
    <property type="entry name" value="p53-like_TF_DNA-bd_sf"/>
</dbReference>
<dbReference type="Pfam" id="PF16179">
    <property type="entry name" value="RHD_dimer"/>
    <property type="match status" value="1"/>
</dbReference>
<dbReference type="GO" id="GO:0033173">
    <property type="term" value="P:calcineurin-NFAT signaling cascade"/>
    <property type="evidence" value="ECO:0007669"/>
    <property type="project" value="TreeGrafter"/>
</dbReference>
<dbReference type="PANTHER" id="PTHR12533:SF4">
    <property type="entry name" value="NUCLEAR FACTOR OF ACTIVATED T-CELLS, CYTOPLASMIC 2"/>
    <property type="match status" value="1"/>
</dbReference>
<evidence type="ECO:0000256" key="6">
    <source>
        <dbReference type="ARBA" id="ARBA00023015"/>
    </source>
</evidence>
<dbReference type="OrthoDB" id="5346094at2759"/>
<dbReference type="SUPFAM" id="SSF49417">
    <property type="entry name" value="p53-like transcription factors"/>
    <property type="match status" value="1"/>
</dbReference>
<organism evidence="12 13">
    <name type="scientific">Megalops atlanticus</name>
    <name type="common">Tarpon</name>
    <name type="synonym">Clupea gigantea</name>
    <dbReference type="NCBI Taxonomy" id="7932"/>
    <lineage>
        <taxon>Eukaryota</taxon>
        <taxon>Metazoa</taxon>
        <taxon>Chordata</taxon>
        <taxon>Craniata</taxon>
        <taxon>Vertebrata</taxon>
        <taxon>Euteleostomi</taxon>
        <taxon>Actinopterygii</taxon>
        <taxon>Neopterygii</taxon>
        <taxon>Teleostei</taxon>
        <taxon>Elopiformes</taxon>
        <taxon>Megalopidae</taxon>
        <taxon>Megalops</taxon>
    </lineage>
</organism>
<dbReference type="FunFam" id="2.60.40.340:FF:000001">
    <property type="entry name" value="Nuclear factor of activated T-cells, cytoplasmic, calcineurin-dependent 2"/>
    <property type="match status" value="1"/>
</dbReference>
<dbReference type="EMBL" id="JAFDVH010000005">
    <property type="protein sequence ID" value="KAG7478330.1"/>
    <property type="molecule type" value="Genomic_DNA"/>
</dbReference>
<evidence type="ECO:0000256" key="10">
    <source>
        <dbReference type="SAM" id="MobiDB-lite"/>
    </source>
</evidence>
<dbReference type="InterPro" id="IPR032397">
    <property type="entry name" value="RHD_dimer"/>
</dbReference>
<evidence type="ECO:0000256" key="2">
    <source>
        <dbReference type="ARBA" id="ARBA00004496"/>
    </source>
</evidence>
<evidence type="ECO:0000256" key="4">
    <source>
        <dbReference type="ARBA" id="ARBA00022553"/>
    </source>
</evidence>
<accession>A0A9D3Q5N7</accession>
<evidence type="ECO:0000256" key="9">
    <source>
        <dbReference type="ARBA" id="ARBA00023242"/>
    </source>
</evidence>
<keyword evidence="6" id="KW-0805">Transcription regulation</keyword>
<comment type="caution">
    <text evidence="12">The sequence shown here is derived from an EMBL/GenBank/DDBJ whole genome shotgun (WGS) entry which is preliminary data.</text>
</comment>
<evidence type="ECO:0000313" key="13">
    <source>
        <dbReference type="Proteomes" id="UP001046870"/>
    </source>
</evidence>
<feature type="compositionally biased region" description="Low complexity" evidence="10">
    <location>
        <begin position="777"/>
        <end position="786"/>
    </location>
</feature>
<dbReference type="Proteomes" id="UP001046870">
    <property type="component" value="Chromosome 5"/>
</dbReference>
<evidence type="ECO:0000256" key="8">
    <source>
        <dbReference type="ARBA" id="ARBA00023163"/>
    </source>
</evidence>
<gene>
    <name evidence="12" type="ORF">MATL_G00079340</name>
</gene>
<keyword evidence="3" id="KW-0963">Cytoplasm</keyword>
<dbReference type="PROSITE" id="PS50254">
    <property type="entry name" value="REL_2"/>
    <property type="match status" value="1"/>
</dbReference>
<feature type="compositionally biased region" description="Low complexity" evidence="10">
    <location>
        <begin position="205"/>
        <end position="221"/>
    </location>
</feature>
<dbReference type="GO" id="GO:0000981">
    <property type="term" value="F:DNA-binding transcription factor activity, RNA polymerase II-specific"/>
    <property type="evidence" value="ECO:0007669"/>
    <property type="project" value="TreeGrafter"/>
</dbReference>
<evidence type="ECO:0000256" key="7">
    <source>
        <dbReference type="ARBA" id="ARBA00023125"/>
    </source>
</evidence>
<dbReference type="InterPro" id="IPR008366">
    <property type="entry name" value="NFAT"/>
</dbReference>
<keyword evidence="5" id="KW-0677">Repeat</keyword>
<feature type="region of interest" description="Disordered" evidence="10">
    <location>
        <begin position="710"/>
        <end position="820"/>
    </location>
</feature>
<evidence type="ECO:0000259" key="11">
    <source>
        <dbReference type="PROSITE" id="PS50254"/>
    </source>
</evidence>
<keyword evidence="8" id="KW-0804">Transcription</keyword>
<dbReference type="GO" id="GO:0005667">
    <property type="term" value="C:transcription regulator complex"/>
    <property type="evidence" value="ECO:0007669"/>
    <property type="project" value="TreeGrafter"/>
</dbReference>
<evidence type="ECO:0000256" key="3">
    <source>
        <dbReference type="ARBA" id="ARBA00022490"/>
    </source>
</evidence>
<evidence type="ECO:0000256" key="5">
    <source>
        <dbReference type="ARBA" id="ARBA00022737"/>
    </source>
</evidence>
<dbReference type="FunFam" id="2.60.40.10:FF:000040">
    <property type="entry name" value="Nuclear factor of activated T-cells, cytoplasmic, calcineurin-dependent 2"/>
    <property type="match status" value="1"/>
</dbReference>
<dbReference type="GO" id="GO:0007399">
    <property type="term" value="P:nervous system development"/>
    <property type="evidence" value="ECO:0007669"/>
    <property type="project" value="UniProtKB-ARBA"/>
</dbReference>
<feature type="domain" description="RHD" evidence="11">
    <location>
        <begin position="328"/>
        <end position="510"/>
    </location>
</feature>
<dbReference type="InterPro" id="IPR037059">
    <property type="entry name" value="RHD_DNA_bind_dom_sf"/>
</dbReference>
<dbReference type="Gene3D" id="2.60.40.10">
    <property type="entry name" value="Immunoglobulins"/>
    <property type="match status" value="1"/>
</dbReference>
<dbReference type="GO" id="GO:0005737">
    <property type="term" value="C:cytoplasm"/>
    <property type="evidence" value="ECO:0007669"/>
    <property type="project" value="UniProtKB-SubCell"/>
</dbReference>
<dbReference type="InterPro" id="IPR002909">
    <property type="entry name" value="IPT_dom"/>
</dbReference>
<dbReference type="Pfam" id="PF00554">
    <property type="entry name" value="RHD_DNA_bind"/>
    <property type="match status" value="1"/>
</dbReference>
<keyword evidence="13" id="KW-1185">Reference proteome</keyword>
<dbReference type="Gene3D" id="2.60.40.340">
    <property type="entry name" value="Rel homology domain (RHD), DNA-binding domain"/>
    <property type="match status" value="1"/>
</dbReference>